<evidence type="ECO:0000313" key="2">
    <source>
        <dbReference type="EMBL" id="CAA9484644.1"/>
    </source>
</evidence>
<reference evidence="2" key="1">
    <citation type="submission" date="2020-02" db="EMBL/GenBank/DDBJ databases">
        <authorList>
            <person name="Meier V. D."/>
        </authorList>
    </citation>
    <scope>NUCLEOTIDE SEQUENCE</scope>
    <source>
        <strain evidence="2">AVDCRST_MAG02</strain>
    </source>
</reference>
<sequence length="89" mass="9620">MGSVLSPAIGQRTRRGPVFSRTPGADPGSCTPSYTAGNGDVLCLWRSCTMDRRFPGRRQRTAERGSWDEPHEDAVGCRLGPLVGGAFLR</sequence>
<accession>A0A6J4S3U8</accession>
<evidence type="ECO:0000256" key="1">
    <source>
        <dbReference type="SAM" id="MobiDB-lite"/>
    </source>
</evidence>
<name>A0A6J4S3U8_9ACTN</name>
<gene>
    <name evidence="2" type="ORF">AVDCRST_MAG02-4893</name>
</gene>
<dbReference type="EMBL" id="CADCVH010000132">
    <property type="protein sequence ID" value="CAA9484644.1"/>
    <property type="molecule type" value="Genomic_DNA"/>
</dbReference>
<dbReference type="AlphaFoldDB" id="A0A6J4S3U8"/>
<organism evidence="2">
    <name type="scientific">uncultured Rubrobacteraceae bacterium</name>
    <dbReference type="NCBI Taxonomy" id="349277"/>
    <lineage>
        <taxon>Bacteria</taxon>
        <taxon>Bacillati</taxon>
        <taxon>Actinomycetota</taxon>
        <taxon>Rubrobacteria</taxon>
        <taxon>Rubrobacterales</taxon>
        <taxon>Rubrobacteraceae</taxon>
        <taxon>environmental samples</taxon>
    </lineage>
</organism>
<protein>
    <submittedName>
        <fullName evidence="2">Uncharacterized protein</fullName>
    </submittedName>
</protein>
<proteinExistence type="predicted"/>
<feature type="region of interest" description="Disordered" evidence="1">
    <location>
        <begin position="1"/>
        <end position="31"/>
    </location>
</feature>